<feature type="signal peptide" evidence="1">
    <location>
        <begin position="1"/>
        <end position="26"/>
    </location>
</feature>
<dbReference type="EMBL" id="JRNR01000004">
    <property type="protein sequence ID" value="KGF50384.1"/>
    <property type="molecule type" value="Genomic_DNA"/>
</dbReference>
<evidence type="ECO:0000313" key="3">
    <source>
        <dbReference type="Proteomes" id="UP000029538"/>
    </source>
</evidence>
<reference evidence="2 3" key="1">
    <citation type="submission" date="2014-07" db="EMBL/GenBank/DDBJ databases">
        <authorList>
            <person name="McCorrison J."/>
            <person name="Sanka R."/>
            <person name="Torralba M."/>
            <person name="Gillis M."/>
            <person name="Haft D.H."/>
            <person name="Methe B."/>
            <person name="Sutton G."/>
            <person name="Nelson K.E."/>
        </authorList>
    </citation>
    <scope>NUCLEOTIDE SEQUENCE [LARGE SCALE GENOMIC DNA]</scope>
    <source>
        <strain evidence="2 3">DNF00882</strain>
    </source>
</reference>
<gene>
    <name evidence="2" type="ORF">HMPREF0654_01555</name>
</gene>
<name>A0A096CYP9_9BACT</name>
<dbReference type="Proteomes" id="UP000029538">
    <property type="component" value="Unassembled WGS sequence"/>
</dbReference>
<evidence type="ECO:0008006" key="4">
    <source>
        <dbReference type="Google" id="ProtNLM"/>
    </source>
</evidence>
<evidence type="ECO:0000256" key="1">
    <source>
        <dbReference type="SAM" id="SignalP"/>
    </source>
</evidence>
<keyword evidence="1" id="KW-0732">Signal</keyword>
<comment type="caution">
    <text evidence="2">The sequence shown here is derived from an EMBL/GenBank/DDBJ whole genome shotgun (WGS) entry which is preliminary data.</text>
</comment>
<accession>A0A096CYP9</accession>
<feature type="chain" id="PRO_5001918883" description="Lipoprotein" evidence="1">
    <location>
        <begin position="27"/>
        <end position="117"/>
    </location>
</feature>
<evidence type="ECO:0000313" key="2">
    <source>
        <dbReference type="EMBL" id="KGF50384.1"/>
    </source>
</evidence>
<proteinExistence type="predicted"/>
<sequence length="117" mass="13309">MKKSIYAILVAVFVLMISSCTTKQSAMNSLENFSYELRDHSRYYNAEQWKKSFDRFGHIRKNIAKHDYTASEKMKIGKLEGQCAKYMAQGAKDGILDNVTEWASELQGILDAFGIGK</sequence>
<dbReference type="PROSITE" id="PS51257">
    <property type="entry name" value="PROKAR_LIPOPROTEIN"/>
    <property type="match status" value="1"/>
</dbReference>
<dbReference type="RefSeq" id="WP_021668671.1">
    <property type="nucleotide sequence ID" value="NZ_JRNR01000004.1"/>
</dbReference>
<organism evidence="2 3">
    <name type="scientific">Prevotella disiens DNF00882</name>
    <dbReference type="NCBI Taxonomy" id="1401075"/>
    <lineage>
        <taxon>Bacteria</taxon>
        <taxon>Pseudomonadati</taxon>
        <taxon>Bacteroidota</taxon>
        <taxon>Bacteroidia</taxon>
        <taxon>Bacteroidales</taxon>
        <taxon>Prevotellaceae</taxon>
        <taxon>Prevotella</taxon>
    </lineage>
</organism>
<dbReference type="GeneID" id="91083772"/>
<protein>
    <recommendedName>
        <fullName evidence="4">Lipoprotein</fullName>
    </recommendedName>
</protein>
<dbReference type="AlphaFoldDB" id="A0A096CYP9"/>